<dbReference type="GO" id="GO:0005737">
    <property type="term" value="C:cytoplasm"/>
    <property type="evidence" value="ECO:0007669"/>
    <property type="project" value="UniProtKB-SubCell"/>
</dbReference>
<feature type="active site" evidence="2 3">
    <location>
        <position position="330"/>
    </location>
</feature>
<keyword evidence="2 5" id="KW-0012">Acyltransferase</keyword>
<feature type="active site" description="Nucleophile" evidence="2 3">
    <location>
        <position position="149"/>
    </location>
</feature>
<protein>
    <recommendedName>
        <fullName evidence="2">Homoserine O-acetyltransferase</fullName>
        <shortName evidence="2">HAT</shortName>
        <ecNumber evidence="2">2.3.1.31</ecNumber>
    </recommendedName>
    <alternativeName>
        <fullName evidence="2">Homoserine transacetylase</fullName>
        <shortName evidence="2">HTA</shortName>
    </alternativeName>
</protein>
<dbReference type="InterPro" id="IPR029058">
    <property type="entry name" value="AB_hydrolase_fold"/>
</dbReference>
<name>A0A556N7J0_9FLAO</name>
<comment type="caution">
    <text evidence="5">The sequence shown here is derived from an EMBL/GenBank/DDBJ whole genome shotgun (WGS) entry which is preliminary data.</text>
</comment>
<dbReference type="EC" id="2.3.1.31" evidence="2"/>
<keyword evidence="2" id="KW-0486">Methionine biosynthesis</keyword>
<comment type="subunit">
    <text evidence="2">Homodimer.</text>
</comment>
<dbReference type="SUPFAM" id="SSF53474">
    <property type="entry name" value="alpha/beta-Hydrolases"/>
    <property type="match status" value="1"/>
</dbReference>
<keyword evidence="2" id="KW-0028">Amino-acid biosynthesis</keyword>
<evidence type="ECO:0000256" key="2">
    <source>
        <dbReference type="HAMAP-Rule" id="MF_00296"/>
    </source>
</evidence>
<dbReference type="RefSeq" id="WP_144331677.1">
    <property type="nucleotide sequence ID" value="NZ_VLPL01000001.1"/>
</dbReference>
<comment type="similarity">
    <text evidence="2">Belongs to the AB hydrolase superfamily. MetX family.</text>
</comment>
<dbReference type="InterPro" id="IPR000073">
    <property type="entry name" value="AB_hydrolase_1"/>
</dbReference>
<dbReference type="Gene3D" id="3.40.50.1820">
    <property type="entry name" value="alpha/beta hydrolase"/>
    <property type="match status" value="1"/>
</dbReference>
<feature type="binding site" evidence="2">
    <location>
        <position position="215"/>
    </location>
    <ligand>
        <name>substrate</name>
    </ligand>
</feature>
<keyword evidence="1 2" id="KW-0808">Transferase</keyword>
<dbReference type="UniPathway" id="UPA00051">
    <property type="reaction ID" value="UER00074"/>
</dbReference>
<dbReference type="AlphaFoldDB" id="A0A556N7J0"/>
<comment type="catalytic activity">
    <reaction evidence="2">
        <text>L-homoserine + acetyl-CoA = O-acetyl-L-homoserine + CoA</text>
        <dbReference type="Rhea" id="RHEA:13701"/>
        <dbReference type="ChEBI" id="CHEBI:57287"/>
        <dbReference type="ChEBI" id="CHEBI:57288"/>
        <dbReference type="ChEBI" id="CHEBI:57476"/>
        <dbReference type="ChEBI" id="CHEBI:57716"/>
        <dbReference type="EC" id="2.3.1.31"/>
    </reaction>
</comment>
<comment type="function">
    <text evidence="2">Transfers an acetyl group from acetyl-CoA to L-homoserine, forming acetyl-L-homoserine.</text>
</comment>
<feature type="domain" description="AB hydrolase-1" evidence="4">
    <location>
        <begin position="55"/>
        <end position="336"/>
    </location>
</feature>
<dbReference type="HAMAP" id="MF_00296">
    <property type="entry name" value="MetX_acyltransf"/>
    <property type="match status" value="1"/>
</dbReference>
<dbReference type="InterPro" id="IPR008220">
    <property type="entry name" value="HAT_MetX-like"/>
</dbReference>
<dbReference type="GO" id="GO:0004414">
    <property type="term" value="F:homoserine O-acetyltransferase activity"/>
    <property type="evidence" value="ECO:0007669"/>
    <property type="project" value="UniProtKB-UniRule"/>
</dbReference>
<keyword evidence="6" id="KW-1185">Reference proteome</keyword>
<evidence type="ECO:0000313" key="6">
    <source>
        <dbReference type="Proteomes" id="UP000316008"/>
    </source>
</evidence>
<comment type="subcellular location">
    <subcellularLocation>
        <location evidence="2">Cytoplasm</location>
    </subcellularLocation>
</comment>
<evidence type="ECO:0000256" key="1">
    <source>
        <dbReference type="ARBA" id="ARBA00022679"/>
    </source>
</evidence>
<evidence type="ECO:0000256" key="3">
    <source>
        <dbReference type="PIRSR" id="PIRSR000443-1"/>
    </source>
</evidence>
<dbReference type="GO" id="GO:0009086">
    <property type="term" value="P:methionine biosynthetic process"/>
    <property type="evidence" value="ECO:0007669"/>
    <property type="project" value="UniProtKB-UniRule"/>
</dbReference>
<dbReference type="PIRSF" id="PIRSF000443">
    <property type="entry name" value="Homoser_Ac_trans"/>
    <property type="match status" value="1"/>
</dbReference>
<organism evidence="5 6">
    <name type="scientific">Fluviicola chungangensis</name>
    <dbReference type="NCBI Taxonomy" id="2597671"/>
    <lineage>
        <taxon>Bacteria</taxon>
        <taxon>Pseudomonadati</taxon>
        <taxon>Bacteroidota</taxon>
        <taxon>Flavobacteriia</taxon>
        <taxon>Flavobacteriales</taxon>
        <taxon>Crocinitomicaceae</taxon>
        <taxon>Fluviicola</taxon>
    </lineage>
</organism>
<dbReference type="OrthoDB" id="9800754at2"/>
<comment type="caution">
    <text evidence="2">Lacks conserved residue(s) required for the propagation of feature annotation.</text>
</comment>
<keyword evidence="2" id="KW-0963">Cytoplasm</keyword>
<comment type="pathway">
    <text evidence="2">Amino-acid biosynthesis; L-methionine biosynthesis via de novo pathway; O-acetyl-L-homoserine from L-homoserine: step 1/1.</text>
</comment>
<dbReference type="NCBIfam" id="TIGR01392">
    <property type="entry name" value="homoserO_Ac_trn"/>
    <property type="match status" value="1"/>
</dbReference>
<dbReference type="PANTHER" id="PTHR32268">
    <property type="entry name" value="HOMOSERINE O-ACETYLTRANSFERASE"/>
    <property type="match status" value="1"/>
</dbReference>
<dbReference type="Pfam" id="PF00561">
    <property type="entry name" value="Abhydrolase_1"/>
    <property type="match status" value="1"/>
</dbReference>
<proteinExistence type="inferred from homology"/>
<dbReference type="Proteomes" id="UP000316008">
    <property type="component" value="Unassembled WGS sequence"/>
</dbReference>
<evidence type="ECO:0000313" key="5">
    <source>
        <dbReference type="EMBL" id="TSJ48142.1"/>
    </source>
</evidence>
<sequence>MSRIVSFRTSEKALQPFQHLYSSGSEFFLESGKKLSNLSLAYQTWGKLNDEQSNVVWVCHALTGNHLVQEWWGDLFGEGKCFDPNNYFIVAVNVPGSAYGSTGPLSKELLPEERFDAFPVLTIRDMVAGLERVRKELDIQRIHVLIGASLGGQQVLEWSLLIPDKIDHVIPIATNLKHSPFGIAFNEAQRMAIQADPTFYDKKEHGGKAGLKAARAMGMLSYRTYEGYRLTQSEDDHTAFDEFKASSYQKYQGEKLVNRFNAFSYWILSKAMDSHNVFRNRDEKVLERCRMPALVIGIDSDMLFPISEQEEIAGYLPRAKLVRLQSDFGHDGFLVETETLTNHIKQFLKIN</sequence>
<accession>A0A556N7J0</accession>
<dbReference type="PANTHER" id="PTHR32268:SF11">
    <property type="entry name" value="HOMOSERINE O-ACETYLTRANSFERASE"/>
    <property type="match status" value="1"/>
</dbReference>
<feature type="binding site" evidence="2">
    <location>
        <position position="331"/>
    </location>
    <ligand>
        <name>substrate</name>
    </ligand>
</feature>
<evidence type="ECO:0000259" key="4">
    <source>
        <dbReference type="Pfam" id="PF00561"/>
    </source>
</evidence>
<gene>
    <name evidence="5" type="primary">metX</name>
    <name evidence="2" type="synonym">metXA</name>
    <name evidence="5" type="ORF">FO442_03125</name>
</gene>
<dbReference type="GO" id="GO:0009092">
    <property type="term" value="P:homoserine metabolic process"/>
    <property type="evidence" value="ECO:0007669"/>
    <property type="project" value="TreeGrafter"/>
</dbReference>
<dbReference type="EMBL" id="VLPL01000001">
    <property type="protein sequence ID" value="TSJ48142.1"/>
    <property type="molecule type" value="Genomic_DNA"/>
</dbReference>
<reference evidence="5 6" key="1">
    <citation type="submission" date="2019-07" db="EMBL/GenBank/DDBJ databases">
        <authorList>
            <person name="Huq M.A."/>
        </authorList>
    </citation>
    <scope>NUCLEOTIDE SEQUENCE [LARGE SCALE GENOMIC DNA]</scope>
    <source>
        <strain evidence="5 6">MAH-3</strain>
    </source>
</reference>
<feature type="active site" evidence="2 3">
    <location>
        <position position="301"/>
    </location>
</feature>